<name>A1STC7_PSYIN</name>
<keyword evidence="3" id="KW-1003">Cell membrane</keyword>
<keyword evidence="4 11" id="KW-0812">Transmembrane</keyword>
<comment type="subcellular location">
    <subcellularLocation>
        <location evidence="1">Cell membrane</location>
        <topology evidence="1">Multi-pass membrane protein</topology>
    </subcellularLocation>
</comment>
<evidence type="ECO:0000256" key="2">
    <source>
        <dbReference type="ARBA" id="ARBA00022448"/>
    </source>
</evidence>
<dbReference type="GO" id="GO:0015421">
    <property type="term" value="F:ABC-type oligopeptide transporter activity"/>
    <property type="evidence" value="ECO:0007669"/>
    <property type="project" value="TreeGrafter"/>
</dbReference>
<dbReference type="GO" id="GO:0005886">
    <property type="term" value="C:plasma membrane"/>
    <property type="evidence" value="ECO:0007669"/>
    <property type="project" value="UniProtKB-SubCell"/>
</dbReference>
<protein>
    <submittedName>
        <fullName evidence="14">Lipid A ABC exporter, fused ATPase and inner membrane subunits MsbA</fullName>
    </submittedName>
</protein>
<dbReference type="CDD" id="cd03251">
    <property type="entry name" value="ABCC_MsbA"/>
    <property type="match status" value="1"/>
</dbReference>
<feature type="transmembrane region" description="Helical" evidence="11">
    <location>
        <begin position="145"/>
        <end position="162"/>
    </location>
</feature>
<dbReference type="Gene3D" id="1.20.1560.10">
    <property type="entry name" value="ABC transporter type 1, transmembrane domain"/>
    <property type="match status" value="1"/>
</dbReference>
<dbReference type="CDD" id="cd18552">
    <property type="entry name" value="ABC_6TM_MsbA_like"/>
    <property type="match status" value="1"/>
</dbReference>
<dbReference type="InterPro" id="IPR003593">
    <property type="entry name" value="AAA+_ATPase"/>
</dbReference>
<dbReference type="InterPro" id="IPR017871">
    <property type="entry name" value="ABC_transporter-like_CS"/>
</dbReference>
<dbReference type="NCBIfam" id="TIGR02203">
    <property type="entry name" value="MsbA_lipidA"/>
    <property type="match status" value="1"/>
</dbReference>
<keyword evidence="5" id="KW-0547">Nucleotide-binding</keyword>
<keyword evidence="7" id="KW-1278">Translocase</keyword>
<dbReference type="STRING" id="357804.Ping_0900"/>
<dbReference type="SUPFAM" id="SSF52540">
    <property type="entry name" value="P-loop containing nucleoside triphosphate hydrolases"/>
    <property type="match status" value="1"/>
</dbReference>
<evidence type="ECO:0000256" key="1">
    <source>
        <dbReference type="ARBA" id="ARBA00004651"/>
    </source>
</evidence>
<keyword evidence="9" id="KW-0445">Lipid transport</keyword>
<dbReference type="Gene3D" id="3.40.50.300">
    <property type="entry name" value="P-loop containing nucleotide triphosphate hydrolases"/>
    <property type="match status" value="1"/>
</dbReference>
<dbReference type="GO" id="GO:0005524">
    <property type="term" value="F:ATP binding"/>
    <property type="evidence" value="ECO:0007669"/>
    <property type="project" value="UniProtKB-KW"/>
</dbReference>
<feature type="transmembrane region" description="Helical" evidence="11">
    <location>
        <begin position="24"/>
        <end position="45"/>
    </location>
</feature>
<dbReference type="SUPFAM" id="SSF90123">
    <property type="entry name" value="ABC transporter transmembrane region"/>
    <property type="match status" value="1"/>
</dbReference>
<evidence type="ECO:0000256" key="10">
    <source>
        <dbReference type="ARBA" id="ARBA00023136"/>
    </source>
</evidence>
<keyword evidence="8 11" id="KW-1133">Transmembrane helix</keyword>
<evidence type="ECO:0000256" key="8">
    <source>
        <dbReference type="ARBA" id="ARBA00022989"/>
    </source>
</evidence>
<evidence type="ECO:0000313" key="15">
    <source>
        <dbReference type="Proteomes" id="UP000000639"/>
    </source>
</evidence>
<dbReference type="EMBL" id="CP000510">
    <property type="protein sequence ID" value="ABM02742.1"/>
    <property type="molecule type" value="Genomic_DNA"/>
</dbReference>
<dbReference type="Pfam" id="PF00005">
    <property type="entry name" value="ABC_tran"/>
    <property type="match status" value="1"/>
</dbReference>
<evidence type="ECO:0000256" key="5">
    <source>
        <dbReference type="ARBA" id="ARBA00022741"/>
    </source>
</evidence>
<dbReference type="PROSITE" id="PS50929">
    <property type="entry name" value="ABC_TM1F"/>
    <property type="match status" value="1"/>
</dbReference>
<evidence type="ECO:0000256" key="6">
    <source>
        <dbReference type="ARBA" id="ARBA00022840"/>
    </source>
</evidence>
<accession>A1STC7</accession>
<evidence type="ECO:0000256" key="4">
    <source>
        <dbReference type="ARBA" id="ARBA00022692"/>
    </source>
</evidence>
<dbReference type="HOGENOM" id="CLU_000604_84_9_6"/>
<dbReference type="GO" id="GO:0016887">
    <property type="term" value="F:ATP hydrolysis activity"/>
    <property type="evidence" value="ECO:0007669"/>
    <property type="project" value="InterPro"/>
</dbReference>
<evidence type="ECO:0000256" key="11">
    <source>
        <dbReference type="SAM" id="Phobius"/>
    </source>
</evidence>
<dbReference type="eggNOG" id="COG1132">
    <property type="taxonomic scope" value="Bacteria"/>
</dbReference>
<feature type="transmembrane region" description="Helical" evidence="11">
    <location>
        <begin position="65"/>
        <end position="91"/>
    </location>
</feature>
<dbReference type="Pfam" id="PF00664">
    <property type="entry name" value="ABC_membrane"/>
    <property type="match status" value="1"/>
</dbReference>
<dbReference type="PROSITE" id="PS50893">
    <property type="entry name" value="ABC_TRANSPORTER_2"/>
    <property type="match status" value="1"/>
</dbReference>
<organism evidence="14 15">
    <name type="scientific">Psychromonas ingrahamii (strain DSM 17664 / CCUG 51855 / 37)</name>
    <dbReference type="NCBI Taxonomy" id="357804"/>
    <lineage>
        <taxon>Bacteria</taxon>
        <taxon>Pseudomonadati</taxon>
        <taxon>Pseudomonadota</taxon>
        <taxon>Gammaproteobacteria</taxon>
        <taxon>Alteromonadales</taxon>
        <taxon>Psychromonadaceae</taxon>
        <taxon>Psychromonas</taxon>
    </lineage>
</organism>
<evidence type="ECO:0000256" key="7">
    <source>
        <dbReference type="ARBA" id="ARBA00022967"/>
    </source>
</evidence>
<dbReference type="InterPro" id="IPR027417">
    <property type="entry name" value="P-loop_NTPase"/>
</dbReference>
<dbReference type="InterPro" id="IPR011917">
    <property type="entry name" value="ABC_transpr_lipidA"/>
</dbReference>
<feature type="transmembrane region" description="Helical" evidence="11">
    <location>
        <begin position="248"/>
        <end position="268"/>
    </location>
</feature>
<keyword evidence="2" id="KW-0813">Transport</keyword>
<dbReference type="AlphaFoldDB" id="A1STC7"/>
<dbReference type="Proteomes" id="UP000000639">
    <property type="component" value="Chromosome"/>
</dbReference>
<dbReference type="OrthoDB" id="9806127at2"/>
<evidence type="ECO:0000256" key="9">
    <source>
        <dbReference type="ARBA" id="ARBA00023055"/>
    </source>
</evidence>
<gene>
    <name evidence="14" type="ordered locus">Ping_0900</name>
</gene>
<feature type="domain" description="ABC transmembrane type-1" evidence="13">
    <location>
        <begin position="27"/>
        <end position="309"/>
    </location>
</feature>
<evidence type="ECO:0000259" key="12">
    <source>
        <dbReference type="PROSITE" id="PS50893"/>
    </source>
</evidence>
<dbReference type="InterPro" id="IPR039421">
    <property type="entry name" value="Type_1_exporter"/>
</dbReference>
<feature type="domain" description="ABC transporter" evidence="12">
    <location>
        <begin position="341"/>
        <end position="577"/>
    </location>
</feature>
<dbReference type="SMART" id="SM00382">
    <property type="entry name" value="AAA"/>
    <property type="match status" value="1"/>
</dbReference>
<dbReference type="RefSeq" id="WP_011769305.1">
    <property type="nucleotide sequence ID" value="NC_008709.1"/>
</dbReference>
<dbReference type="GO" id="GO:0034040">
    <property type="term" value="F:ATPase-coupled lipid transmembrane transporter activity"/>
    <property type="evidence" value="ECO:0007669"/>
    <property type="project" value="InterPro"/>
</dbReference>
<keyword evidence="6" id="KW-0067">ATP-binding</keyword>
<dbReference type="KEGG" id="pin:Ping_0900"/>
<dbReference type="PANTHER" id="PTHR43394">
    <property type="entry name" value="ATP-DEPENDENT PERMEASE MDL1, MITOCHONDRIAL"/>
    <property type="match status" value="1"/>
</dbReference>
<dbReference type="FunFam" id="3.40.50.300:FF:000140">
    <property type="entry name" value="Lipid A export ATP-binding/permease protein MsbA"/>
    <property type="match status" value="1"/>
</dbReference>
<dbReference type="InterPro" id="IPR003439">
    <property type="entry name" value="ABC_transporter-like_ATP-bd"/>
</dbReference>
<dbReference type="InterPro" id="IPR011527">
    <property type="entry name" value="ABC1_TM_dom"/>
</dbReference>
<sequence>MEHKEVNSWLVFKRLLGYVKEFKLGLVAAIIAMIGYAVVDTAFIYSIKPLMDKGLTGQSPEILTFMPIFVILIIAARGVVAFVSSYCMSWVGTHVVMKLQRELFSHLIALPISFFDKTNTGDLLSKITYDANQVTSASTKALIKIFRDGATIIALVGLMFIQSWQLSLVFFLVAPIVGIAISVVSKRFRKISKNLQDAMGSVTTASEQMLKGHKEVLMFGGQKVENEKFNQVSNSVRSQNMKMASAQAISTPVVQTLASFALAFILFLATKPSIINDLTPGTFIVIISSMMALMKPLKVITEVVGDIQRGIAASVSLFKVLDTTSALDSGTKVIKRAKGDIELKNIVFTYPTTEKPALNNISFKVKAGETFALVGRSGSGKSTIANLLTRFYDIDSGVITIDGVNIQEYTLASLRDQVAIVSQSVHLFNDTIANNIAYASDGKFTREDIIKVSETANAMEFIKQFPNGLDTVIGENGALLSGGQRQRLAIARALLRDAPILILDEATSALDSESERHIQAALDILQKDRTSIVIAHRLSTIEHADQILVIDDGSVVERGTHAELIEKKAIYHSLSKIQASGEL</sequence>
<dbReference type="NCBIfam" id="NF008381">
    <property type="entry name" value="PRK11176.1"/>
    <property type="match status" value="1"/>
</dbReference>
<evidence type="ECO:0000259" key="13">
    <source>
        <dbReference type="PROSITE" id="PS50929"/>
    </source>
</evidence>
<evidence type="ECO:0000256" key="3">
    <source>
        <dbReference type="ARBA" id="ARBA00022475"/>
    </source>
</evidence>
<feature type="transmembrane region" description="Helical" evidence="11">
    <location>
        <begin position="168"/>
        <end position="185"/>
    </location>
</feature>
<dbReference type="PANTHER" id="PTHR43394:SF1">
    <property type="entry name" value="ATP-BINDING CASSETTE SUB-FAMILY B MEMBER 10, MITOCHONDRIAL"/>
    <property type="match status" value="1"/>
</dbReference>
<keyword evidence="10 11" id="KW-0472">Membrane</keyword>
<proteinExistence type="predicted"/>
<evidence type="ECO:0000313" key="14">
    <source>
        <dbReference type="EMBL" id="ABM02742.1"/>
    </source>
</evidence>
<reference evidence="14 15" key="1">
    <citation type="submission" date="2007-01" db="EMBL/GenBank/DDBJ databases">
        <title>Complete sequence of Psychromonas ingrahamii 37.</title>
        <authorList>
            <consortium name="US DOE Joint Genome Institute"/>
            <person name="Copeland A."/>
            <person name="Lucas S."/>
            <person name="Lapidus A."/>
            <person name="Barry K."/>
            <person name="Detter J.C."/>
            <person name="Glavina del Rio T."/>
            <person name="Hammon N."/>
            <person name="Israni S."/>
            <person name="Dalin E."/>
            <person name="Tice H."/>
            <person name="Pitluck S."/>
            <person name="Thompson L.S."/>
            <person name="Brettin T."/>
            <person name="Bruce D."/>
            <person name="Han C."/>
            <person name="Tapia R."/>
            <person name="Schmutz J."/>
            <person name="Larimer F."/>
            <person name="Land M."/>
            <person name="Hauser L."/>
            <person name="Kyrpides N."/>
            <person name="Ivanova N."/>
            <person name="Staley J."/>
            <person name="Richardson P."/>
        </authorList>
    </citation>
    <scope>NUCLEOTIDE SEQUENCE [LARGE SCALE GENOMIC DNA]</scope>
    <source>
        <strain evidence="14 15">37</strain>
    </source>
</reference>
<dbReference type="InterPro" id="IPR036640">
    <property type="entry name" value="ABC1_TM_sf"/>
</dbReference>
<keyword evidence="15" id="KW-1185">Reference proteome</keyword>
<dbReference type="PROSITE" id="PS00211">
    <property type="entry name" value="ABC_TRANSPORTER_1"/>
    <property type="match status" value="1"/>
</dbReference>